<feature type="transmembrane region" description="Helical" evidence="1">
    <location>
        <begin position="363"/>
        <end position="383"/>
    </location>
</feature>
<feature type="transmembrane region" description="Helical" evidence="1">
    <location>
        <begin position="850"/>
        <end position="872"/>
    </location>
</feature>
<feature type="transmembrane region" description="Helical" evidence="1">
    <location>
        <begin position="466"/>
        <end position="484"/>
    </location>
</feature>
<dbReference type="Gene3D" id="3.30.70.1430">
    <property type="entry name" value="Multidrug efflux transporter AcrB pore domain"/>
    <property type="match status" value="2"/>
</dbReference>
<dbReference type="EMBL" id="JBIGHW010000005">
    <property type="protein sequence ID" value="MFG6441262.1"/>
    <property type="molecule type" value="Genomic_DNA"/>
</dbReference>
<evidence type="ECO:0000313" key="3">
    <source>
        <dbReference type="Proteomes" id="UP001606301"/>
    </source>
</evidence>
<comment type="caution">
    <text evidence="2">The sequence shown here is derived from an EMBL/GenBank/DDBJ whole genome shotgun (WGS) entry which is preliminary data.</text>
</comment>
<reference evidence="2 3" key="1">
    <citation type="submission" date="2024-08" db="EMBL/GenBank/DDBJ databases">
        <authorList>
            <person name="Lu H."/>
        </authorList>
    </citation>
    <scope>NUCLEOTIDE SEQUENCE [LARGE SCALE GENOMIC DNA]</scope>
    <source>
        <strain evidence="2 3">LKC17W</strain>
    </source>
</reference>
<dbReference type="Gene3D" id="1.20.1640.10">
    <property type="entry name" value="Multidrug efflux transporter AcrB transmembrane domain"/>
    <property type="match status" value="2"/>
</dbReference>
<feature type="transmembrane region" description="Helical" evidence="1">
    <location>
        <begin position="337"/>
        <end position="356"/>
    </location>
</feature>
<sequence length="1076" mass="115945">MFLSNFSISKPVATVVLVIGLMLVGLLALSKLKVNQFPEVEPPVLVINIPYPGASPETVEREVVNRIEKALQSISGVDRSNSTSREGSATLVLVFDFSKNMIEAADEVRNAIATVRYKLPTEIREPIITRADPGAQPILQLSLSSTALTHAQLSRLAEDKLAERFRGIAGVSTVGVNGALKRELSILLRAEKLREFGVSVTEVLNAVRAQNTTAPVGKVRGTLEDQSIRLLGRLESPAEFEQMIIKRTTVNGVGTVIRLGQVAEVRDGFAEMTGYSLRNGRPNVGISITRSRDASTVSVANDSRKLVDEIKKELPAGTTIEITQDGGKDAEDSLHNVTHALVFGAGLTIFVVYAFLNSWRSTLITALSLPTSVLAAFIAVWLMGFSLNFMSLLGLSLAIGVLIDDAIVVRENIVRHMERGSDRVTAAREGTAEIGLAVAATTFAIVAVFVPVAFMGNGPGQWFKPFALTVVASVIVSLLISFTLDPMLSAYWGDPPGYHEQPKRGIEKWFQHFNHWFDGVADRYGQVIAWALHHRRWMAVFAVASFVGAIALQAKFGGSSFLPQADAGFLAIEVRAPASSSLEYAKLKLDAAAALASTMKETKATTAYPNASGGRIYVDIGKSTERQRSAAEVATELRAKVSRLVGAEYVVLDDLNNGAQKPVQIRFYGTDSRKLQEITQEFQRTMAGIKGAVDIGYSEQDPQNELQIELDRGLANQMGISVNDAAQALRVAFAGVEAGDWIDPTGEARDVSIRLHPADRVDAANIERLPIAVSGTNRMVPLDQIATVTMGKGPSQIQHGDGKRTITVSANAQGRSPGEITAEAKKLAEKISFPPGFGIELAGAARDQQVVFTAMITALLSGIALMYFVLVIQFNSFTAPLGVMMSLPLSLIGVVLALLMTGGTLNLMSLIGVIMLMGLVAKNAILLLDATRQEEAAGVEREEALMHAGRKRFRPILMTTLALIAGMLPVAIGIGEGGEFYRPMAVAIIGGTITSTILTLLVVPSFYDSIEIARDGAIAKFHRRAPRFTVVGAFVMTLIECVLTLLLVRFVWRLITWPARRRRALEVVGTVVSSAG</sequence>
<feature type="transmembrane region" description="Helical" evidence="1">
    <location>
        <begin position="12"/>
        <end position="29"/>
    </location>
</feature>
<keyword evidence="1" id="KW-1133">Transmembrane helix</keyword>
<keyword evidence="3" id="KW-1185">Reference proteome</keyword>
<feature type="transmembrane region" description="Helical" evidence="1">
    <location>
        <begin position="907"/>
        <end position="928"/>
    </location>
</feature>
<feature type="transmembrane region" description="Helical" evidence="1">
    <location>
        <begin position="430"/>
        <end position="454"/>
    </location>
</feature>
<organism evidence="2 3">
    <name type="scientific">Pelomonas margarita</name>
    <dbReference type="NCBI Taxonomy" id="3299031"/>
    <lineage>
        <taxon>Bacteria</taxon>
        <taxon>Pseudomonadati</taxon>
        <taxon>Pseudomonadota</taxon>
        <taxon>Betaproteobacteria</taxon>
        <taxon>Burkholderiales</taxon>
        <taxon>Sphaerotilaceae</taxon>
        <taxon>Roseateles</taxon>
    </lineage>
</organism>
<keyword evidence="1" id="KW-0812">Transmembrane</keyword>
<dbReference type="SUPFAM" id="SSF82866">
    <property type="entry name" value="Multidrug efflux transporter AcrB transmembrane domain"/>
    <property type="match status" value="2"/>
</dbReference>
<dbReference type="PANTHER" id="PTHR32063">
    <property type="match status" value="1"/>
</dbReference>
<dbReference type="Proteomes" id="UP001606301">
    <property type="component" value="Unassembled WGS sequence"/>
</dbReference>
<evidence type="ECO:0000313" key="2">
    <source>
        <dbReference type="EMBL" id="MFG6441262.1"/>
    </source>
</evidence>
<feature type="transmembrane region" description="Helical" evidence="1">
    <location>
        <begin position="879"/>
        <end position="901"/>
    </location>
</feature>
<accession>A0ABW7FIU7</accession>
<feature type="transmembrane region" description="Helical" evidence="1">
    <location>
        <begin position="956"/>
        <end position="974"/>
    </location>
</feature>
<dbReference type="RefSeq" id="WP_394397594.1">
    <property type="nucleotide sequence ID" value="NZ_JBIGHW010000005.1"/>
</dbReference>
<name>A0ABW7FIU7_9BURK</name>
<dbReference type="Pfam" id="PF00873">
    <property type="entry name" value="ACR_tran"/>
    <property type="match status" value="1"/>
</dbReference>
<feature type="transmembrane region" description="Helical" evidence="1">
    <location>
        <begin position="980"/>
        <end position="1007"/>
    </location>
</feature>
<keyword evidence="1" id="KW-0472">Membrane</keyword>
<proteinExistence type="predicted"/>
<dbReference type="PRINTS" id="PR00702">
    <property type="entry name" value="ACRIFLAVINRP"/>
</dbReference>
<dbReference type="InterPro" id="IPR001036">
    <property type="entry name" value="Acrflvin-R"/>
</dbReference>
<dbReference type="Gene3D" id="3.30.70.1440">
    <property type="entry name" value="Multidrug efflux transporter AcrB pore domain"/>
    <property type="match status" value="1"/>
</dbReference>
<feature type="transmembrane region" description="Helical" evidence="1">
    <location>
        <begin position="537"/>
        <end position="554"/>
    </location>
</feature>
<feature type="transmembrane region" description="Helical" evidence="1">
    <location>
        <begin position="1028"/>
        <end position="1052"/>
    </location>
</feature>
<dbReference type="Gene3D" id="3.30.2090.10">
    <property type="entry name" value="Multidrug efflux transporter AcrB TolC docking domain, DN and DC subdomains"/>
    <property type="match status" value="2"/>
</dbReference>
<dbReference type="SUPFAM" id="SSF82714">
    <property type="entry name" value="Multidrug efflux transporter AcrB TolC docking domain, DN and DC subdomains"/>
    <property type="match status" value="2"/>
</dbReference>
<dbReference type="Gene3D" id="3.30.70.1320">
    <property type="entry name" value="Multidrug efflux transporter AcrB pore domain like"/>
    <property type="match status" value="1"/>
</dbReference>
<evidence type="ECO:0000256" key="1">
    <source>
        <dbReference type="SAM" id="Phobius"/>
    </source>
</evidence>
<protein>
    <submittedName>
        <fullName evidence="2">Efflux RND transporter permease subunit</fullName>
    </submittedName>
</protein>
<feature type="transmembrane region" description="Helical" evidence="1">
    <location>
        <begin position="389"/>
        <end position="409"/>
    </location>
</feature>
<dbReference type="InterPro" id="IPR027463">
    <property type="entry name" value="AcrB_DN_DC_subdom"/>
</dbReference>
<dbReference type="SUPFAM" id="SSF82693">
    <property type="entry name" value="Multidrug efflux transporter AcrB pore domain, PN1, PN2, PC1 and PC2 subdomains"/>
    <property type="match status" value="2"/>
</dbReference>
<gene>
    <name evidence="2" type="ORF">ACG0Z3_11285</name>
</gene>
<dbReference type="PANTHER" id="PTHR32063:SF0">
    <property type="entry name" value="SWARMING MOTILITY PROTEIN SWRC"/>
    <property type="match status" value="1"/>
</dbReference>